<dbReference type="EMBL" id="SOPW01000012">
    <property type="protein sequence ID" value="TFB18914.1"/>
    <property type="molecule type" value="Genomic_DNA"/>
</dbReference>
<dbReference type="Gene3D" id="3.40.50.720">
    <property type="entry name" value="NAD(P)-binding Rossmann-like Domain"/>
    <property type="match status" value="1"/>
</dbReference>
<dbReference type="Proteomes" id="UP000297975">
    <property type="component" value="Unassembled WGS sequence"/>
</dbReference>
<dbReference type="PANTHER" id="PTHR43000">
    <property type="entry name" value="DTDP-D-GLUCOSE 4,6-DEHYDRATASE-RELATED"/>
    <property type="match status" value="1"/>
</dbReference>
<comment type="similarity">
    <text evidence="1">Belongs to the NAD(P)-dependent epimerase/dehydratase family.</text>
</comment>
<comment type="caution">
    <text evidence="3">The sequence shown here is derived from an EMBL/GenBank/DDBJ whole genome shotgun (WGS) entry which is preliminary data.</text>
</comment>
<sequence>MKVLVTGGYGFIGSYVAETFYNHGHDVHIMDNLSTGDKNNVKFKHQFHNMSIESPSCDHVFREEQFDVVIHLAAQVNVSESIDHPQMDAKTNVFGLANILGLAKKYHVKKVVFASTAAVYGDNQNLPINELEICNPLSPYGINKYIGEIYCQKWTELFNLDTLCLRFSNVYGPKQSNIGEGGVISVFIRKILQRERLPVFGDGEQTRDFIFVQDVADALYLGVQYDLSGVYNLSNNTRHSINDLIYELDRISLIKGVDHYESRPGDINHSQLDNTQLRQALHWKPERDLRFGLKLTFQWFHQYGDSLELIGRSNKIS</sequence>
<gene>
    <name evidence="3" type="ORF">E3U55_11630</name>
</gene>
<dbReference type="SUPFAM" id="SSF51735">
    <property type="entry name" value="NAD(P)-binding Rossmann-fold domains"/>
    <property type="match status" value="1"/>
</dbReference>
<dbReference type="OrthoDB" id="9771073at2"/>
<evidence type="ECO:0000256" key="1">
    <source>
        <dbReference type="ARBA" id="ARBA00007637"/>
    </source>
</evidence>
<accession>A0A4Y8IHS3</accession>
<evidence type="ECO:0000259" key="2">
    <source>
        <dbReference type="Pfam" id="PF01370"/>
    </source>
</evidence>
<dbReference type="InterPro" id="IPR001509">
    <property type="entry name" value="Epimerase_deHydtase"/>
</dbReference>
<dbReference type="RefSeq" id="WP_134340652.1">
    <property type="nucleotide sequence ID" value="NZ_SOPW01000012.1"/>
</dbReference>
<dbReference type="Pfam" id="PF01370">
    <property type="entry name" value="Epimerase"/>
    <property type="match status" value="1"/>
</dbReference>
<organism evidence="3 4">
    <name type="scientific">Filobacillus milosensis</name>
    <dbReference type="NCBI Taxonomy" id="94137"/>
    <lineage>
        <taxon>Bacteria</taxon>
        <taxon>Bacillati</taxon>
        <taxon>Bacillota</taxon>
        <taxon>Bacilli</taxon>
        <taxon>Bacillales</taxon>
        <taxon>Bacillaceae</taxon>
        <taxon>Filobacillus</taxon>
    </lineage>
</organism>
<feature type="domain" description="NAD-dependent epimerase/dehydratase" evidence="2">
    <location>
        <begin position="3"/>
        <end position="232"/>
    </location>
</feature>
<dbReference type="AlphaFoldDB" id="A0A4Y8IHS3"/>
<name>A0A4Y8IHS3_9BACI</name>
<keyword evidence="4" id="KW-1185">Reference proteome</keyword>
<dbReference type="InterPro" id="IPR036291">
    <property type="entry name" value="NAD(P)-bd_dom_sf"/>
</dbReference>
<protein>
    <submittedName>
        <fullName evidence="3">NAD-dependent epimerase/dehydratase family protein</fullName>
    </submittedName>
</protein>
<evidence type="ECO:0000313" key="4">
    <source>
        <dbReference type="Proteomes" id="UP000297975"/>
    </source>
</evidence>
<evidence type="ECO:0000313" key="3">
    <source>
        <dbReference type="EMBL" id="TFB18914.1"/>
    </source>
</evidence>
<reference evidence="3 4" key="1">
    <citation type="submission" date="2019-03" db="EMBL/GenBank/DDBJ databases">
        <authorList>
            <person name="He R.-H."/>
        </authorList>
    </citation>
    <scope>NUCLEOTIDE SEQUENCE [LARGE SCALE GENOMIC DNA]</scope>
    <source>
        <strain evidence="4">SH 714</strain>
    </source>
</reference>
<proteinExistence type="inferred from homology"/>